<dbReference type="Proteomes" id="UP000019471">
    <property type="component" value="Unassembled WGS sequence"/>
</dbReference>
<accession>W9XC51</accession>
<keyword evidence="3" id="KW-1185">Reference proteome</keyword>
<dbReference type="OrthoDB" id="4141480at2759"/>
<dbReference type="HOGENOM" id="CLU_1562736_0_0_1"/>
<evidence type="ECO:0000256" key="1">
    <source>
        <dbReference type="SAM" id="MobiDB-lite"/>
    </source>
</evidence>
<gene>
    <name evidence="2" type="ORF">A1O5_02797</name>
</gene>
<dbReference type="AlphaFoldDB" id="W9XC51"/>
<name>W9XC51_9EURO</name>
<sequence length="171" mass="19389">MDSIFSKVKSLRKSSKSKSEPPIAVNTYYEQYRTENMQTVFKDYYPSTDLSREERDLLITKRLEVSKAAERLEVDKKAFTASNHQAAQERVKAGLVGAFCNYGQIATKVDYLTYQIYVNFEPIQTSKKKLSSQDPGPDTSRKKPLWNSSPSSPKICFQPWSGACHTANTEA</sequence>
<evidence type="ECO:0000313" key="2">
    <source>
        <dbReference type="EMBL" id="EXJ74501.1"/>
    </source>
</evidence>
<dbReference type="GeneID" id="19187528"/>
<dbReference type="EMBL" id="AMGX01000003">
    <property type="protein sequence ID" value="EXJ74501.1"/>
    <property type="molecule type" value="Genomic_DNA"/>
</dbReference>
<comment type="caution">
    <text evidence="2">The sequence shown here is derived from an EMBL/GenBank/DDBJ whole genome shotgun (WGS) entry which is preliminary data.</text>
</comment>
<proteinExistence type="predicted"/>
<feature type="region of interest" description="Disordered" evidence="1">
    <location>
        <begin position="127"/>
        <end position="160"/>
    </location>
</feature>
<reference evidence="2 3" key="1">
    <citation type="submission" date="2013-03" db="EMBL/GenBank/DDBJ databases">
        <title>The Genome Sequence of Cladophialophora psammophila CBS 110553.</title>
        <authorList>
            <consortium name="The Broad Institute Genomics Platform"/>
            <person name="Cuomo C."/>
            <person name="de Hoog S."/>
            <person name="Gorbushina A."/>
            <person name="Walker B."/>
            <person name="Young S.K."/>
            <person name="Zeng Q."/>
            <person name="Gargeya S."/>
            <person name="Fitzgerald M."/>
            <person name="Haas B."/>
            <person name="Abouelleil A."/>
            <person name="Allen A.W."/>
            <person name="Alvarado L."/>
            <person name="Arachchi H.M."/>
            <person name="Berlin A.M."/>
            <person name="Chapman S.B."/>
            <person name="Gainer-Dewar J."/>
            <person name="Goldberg J."/>
            <person name="Griggs A."/>
            <person name="Gujja S."/>
            <person name="Hansen M."/>
            <person name="Howarth C."/>
            <person name="Imamovic A."/>
            <person name="Ireland A."/>
            <person name="Larimer J."/>
            <person name="McCowan C."/>
            <person name="Murphy C."/>
            <person name="Pearson M."/>
            <person name="Poon T.W."/>
            <person name="Priest M."/>
            <person name="Roberts A."/>
            <person name="Saif S."/>
            <person name="Shea T."/>
            <person name="Sisk P."/>
            <person name="Sykes S."/>
            <person name="Wortman J."/>
            <person name="Nusbaum C."/>
            <person name="Birren B."/>
        </authorList>
    </citation>
    <scope>NUCLEOTIDE SEQUENCE [LARGE SCALE GENOMIC DNA]</scope>
    <source>
        <strain evidence="2 3">CBS 110553</strain>
    </source>
</reference>
<evidence type="ECO:0000313" key="3">
    <source>
        <dbReference type="Proteomes" id="UP000019471"/>
    </source>
</evidence>
<protein>
    <submittedName>
        <fullName evidence="2">Uncharacterized protein</fullName>
    </submittedName>
</protein>
<organism evidence="2 3">
    <name type="scientific">Cladophialophora psammophila CBS 110553</name>
    <dbReference type="NCBI Taxonomy" id="1182543"/>
    <lineage>
        <taxon>Eukaryota</taxon>
        <taxon>Fungi</taxon>
        <taxon>Dikarya</taxon>
        <taxon>Ascomycota</taxon>
        <taxon>Pezizomycotina</taxon>
        <taxon>Eurotiomycetes</taxon>
        <taxon>Chaetothyriomycetidae</taxon>
        <taxon>Chaetothyriales</taxon>
        <taxon>Herpotrichiellaceae</taxon>
        <taxon>Cladophialophora</taxon>
    </lineage>
</organism>
<dbReference type="RefSeq" id="XP_007741601.1">
    <property type="nucleotide sequence ID" value="XM_007743411.1"/>
</dbReference>
<feature type="region of interest" description="Disordered" evidence="1">
    <location>
        <begin position="1"/>
        <end position="20"/>
    </location>
</feature>